<keyword evidence="1" id="KW-1133">Transmembrane helix</keyword>
<reference evidence="2" key="1">
    <citation type="submission" date="2021-01" db="EMBL/GenBank/DDBJ databases">
        <authorList>
            <person name="Corre E."/>
            <person name="Pelletier E."/>
            <person name="Niang G."/>
            <person name="Scheremetjew M."/>
            <person name="Finn R."/>
            <person name="Kale V."/>
            <person name="Holt S."/>
            <person name="Cochrane G."/>
            <person name="Meng A."/>
            <person name="Brown T."/>
            <person name="Cohen L."/>
        </authorList>
    </citation>
    <scope>NUCLEOTIDE SEQUENCE</scope>
    <source>
        <strain evidence="2">SAG 11-49</strain>
    </source>
</reference>
<organism evidence="2">
    <name type="scientific">Chlamydomonas leiostraca</name>
    <dbReference type="NCBI Taxonomy" id="1034604"/>
    <lineage>
        <taxon>Eukaryota</taxon>
        <taxon>Viridiplantae</taxon>
        <taxon>Chlorophyta</taxon>
        <taxon>core chlorophytes</taxon>
        <taxon>Chlorophyceae</taxon>
        <taxon>CS clade</taxon>
        <taxon>Chlamydomonadales</taxon>
        <taxon>Chlamydomonadaceae</taxon>
        <taxon>Chlamydomonas</taxon>
    </lineage>
</organism>
<dbReference type="InterPro" id="IPR005240">
    <property type="entry name" value="DUF389"/>
</dbReference>
<feature type="transmembrane region" description="Helical" evidence="1">
    <location>
        <begin position="178"/>
        <end position="208"/>
    </location>
</feature>
<evidence type="ECO:0008006" key="3">
    <source>
        <dbReference type="Google" id="ProtNLM"/>
    </source>
</evidence>
<protein>
    <recommendedName>
        <fullName evidence="3">TIGR00341 family protein</fullName>
    </recommendedName>
</protein>
<dbReference type="PANTHER" id="PTHR20992">
    <property type="entry name" value="AT15442P-RELATED"/>
    <property type="match status" value="1"/>
</dbReference>
<dbReference type="PANTHER" id="PTHR20992:SF9">
    <property type="entry name" value="AT15442P-RELATED"/>
    <property type="match status" value="1"/>
</dbReference>
<feature type="transmembrane region" description="Helical" evidence="1">
    <location>
        <begin position="128"/>
        <end position="157"/>
    </location>
</feature>
<keyword evidence="1" id="KW-0472">Membrane</keyword>
<dbReference type="AlphaFoldDB" id="A0A7S0RRS5"/>
<evidence type="ECO:0000313" key="2">
    <source>
        <dbReference type="EMBL" id="CAD8685646.1"/>
    </source>
</evidence>
<dbReference type="Pfam" id="PF04087">
    <property type="entry name" value="DUF389"/>
    <property type="match status" value="1"/>
</dbReference>
<keyword evidence="1" id="KW-0812">Transmembrane</keyword>
<sequence>MRQISITCEIGRSNEVVDLLQGPECGLVCSRYNSDGLSTIITHVLAEQSGSVLHELDKIGCGVAWGKLAVIPVAVTKPIPKVPVPKEHGLRSWPRRVAAKFEPTATSRLAIEEIYKMVDDQCGLSTDFLMYILIAAIIATLGLISNSGVMIIASMLLSPLMGPILGFSLGTMMFDHHLMLTGLVCEFIGILETFMVGFVMGLICSGWTDVPKRYNWPTAEMASRGDVPNLLLGFFFAVPSGAGVALACTQGGVNSLVGVAIAASLLPPICNAGLNIGFGLVGAARHHLDPHNVYNENEFLRIGGVSFALFVINVVSIYSTCLLLFLFKGIKPVRRQLTRYQELPPILTGVPPADTASALPHNKGSGDSQSVQSDAVKVEVLSTAAIPAITISTAAAAAASNAVLVAAAGGQQQPVKGVSLVSAASKASSNAEENWDRVREVVKTGALKHGAV</sequence>
<feature type="transmembrane region" description="Helical" evidence="1">
    <location>
        <begin position="228"/>
        <end position="249"/>
    </location>
</feature>
<dbReference type="EMBL" id="HBFB01022198">
    <property type="protein sequence ID" value="CAD8685646.1"/>
    <property type="molecule type" value="Transcribed_RNA"/>
</dbReference>
<evidence type="ECO:0000256" key="1">
    <source>
        <dbReference type="SAM" id="Phobius"/>
    </source>
</evidence>
<feature type="transmembrane region" description="Helical" evidence="1">
    <location>
        <begin position="304"/>
        <end position="327"/>
    </location>
</feature>
<proteinExistence type="predicted"/>
<name>A0A7S0RRS5_9CHLO</name>
<accession>A0A7S0RRS5</accession>
<feature type="transmembrane region" description="Helical" evidence="1">
    <location>
        <begin position="256"/>
        <end position="284"/>
    </location>
</feature>
<gene>
    <name evidence="2" type="ORF">CLEI1391_LOCUS12453</name>
</gene>